<feature type="modified residue" description="4-aspartylphosphate" evidence="4">
    <location>
        <position position="1175"/>
    </location>
</feature>
<dbReference type="SUPFAM" id="SSF55785">
    <property type="entry name" value="PYP-like sensor domain (PAS domain)"/>
    <property type="match status" value="6"/>
</dbReference>
<dbReference type="InterPro" id="IPR000014">
    <property type="entry name" value="PAS"/>
</dbReference>
<evidence type="ECO:0000259" key="6">
    <source>
        <dbReference type="PROSITE" id="PS50109"/>
    </source>
</evidence>
<dbReference type="RefSeq" id="WP_210654194.1">
    <property type="nucleotide sequence ID" value="NZ_JAGKQQ010000001.1"/>
</dbReference>
<comment type="caution">
    <text evidence="10">The sequence shown here is derived from an EMBL/GenBank/DDBJ whole genome shotgun (WGS) entry which is preliminary data.</text>
</comment>
<reference evidence="10 11" key="1">
    <citation type="submission" date="2021-04" db="EMBL/GenBank/DDBJ databases">
        <authorList>
            <person name="Ivanova A."/>
        </authorList>
    </citation>
    <scope>NUCLEOTIDE SEQUENCE [LARGE SCALE GENOMIC DNA]</scope>
    <source>
        <strain evidence="10 11">G18</strain>
    </source>
</reference>
<dbReference type="Gene3D" id="3.30.565.10">
    <property type="entry name" value="Histidine kinase-like ATPase, C-terminal domain"/>
    <property type="match status" value="1"/>
</dbReference>
<dbReference type="EMBL" id="JAGKQQ010000001">
    <property type="protein sequence ID" value="MBP3956165.1"/>
    <property type="molecule type" value="Genomic_DNA"/>
</dbReference>
<dbReference type="InterPro" id="IPR003594">
    <property type="entry name" value="HATPase_dom"/>
</dbReference>
<dbReference type="PROSITE" id="PS50113">
    <property type="entry name" value="PAC"/>
    <property type="match status" value="5"/>
</dbReference>
<feature type="domain" description="PAS" evidence="8">
    <location>
        <begin position="614"/>
        <end position="687"/>
    </location>
</feature>
<dbReference type="InterPro" id="IPR036890">
    <property type="entry name" value="HATPase_C_sf"/>
</dbReference>
<dbReference type="InterPro" id="IPR013656">
    <property type="entry name" value="PAS_4"/>
</dbReference>
<feature type="domain" description="PAC" evidence="9">
    <location>
        <begin position="435"/>
        <end position="487"/>
    </location>
</feature>
<dbReference type="InterPro" id="IPR003661">
    <property type="entry name" value="HisK_dim/P_dom"/>
</dbReference>
<evidence type="ECO:0000256" key="4">
    <source>
        <dbReference type="PROSITE-ProRule" id="PRU00169"/>
    </source>
</evidence>
<dbReference type="PANTHER" id="PTHR43065">
    <property type="entry name" value="SENSOR HISTIDINE KINASE"/>
    <property type="match status" value="1"/>
</dbReference>
<evidence type="ECO:0000259" key="9">
    <source>
        <dbReference type="PROSITE" id="PS50113"/>
    </source>
</evidence>
<comment type="catalytic activity">
    <reaction evidence="1">
        <text>ATP + protein L-histidine = ADP + protein N-phospho-L-histidine.</text>
        <dbReference type="EC" id="2.7.13.3"/>
    </reaction>
</comment>
<gene>
    <name evidence="10" type="ORF">J8F10_12815</name>
</gene>
<dbReference type="Gene3D" id="3.40.50.2300">
    <property type="match status" value="1"/>
</dbReference>
<dbReference type="CDD" id="cd00156">
    <property type="entry name" value="REC"/>
    <property type="match status" value="1"/>
</dbReference>
<dbReference type="InterPro" id="IPR000700">
    <property type="entry name" value="PAS-assoc_C"/>
</dbReference>
<organism evidence="10 11">
    <name type="scientific">Gemmata palustris</name>
    <dbReference type="NCBI Taxonomy" id="2822762"/>
    <lineage>
        <taxon>Bacteria</taxon>
        <taxon>Pseudomonadati</taxon>
        <taxon>Planctomycetota</taxon>
        <taxon>Planctomycetia</taxon>
        <taxon>Gemmatales</taxon>
        <taxon>Gemmataceae</taxon>
        <taxon>Gemmata</taxon>
    </lineage>
</organism>
<dbReference type="InterPro" id="IPR011006">
    <property type="entry name" value="CheY-like_superfamily"/>
</dbReference>
<keyword evidence="11" id="KW-1185">Reference proteome</keyword>
<dbReference type="PROSITE" id="PS50110">
    <property type="entry name" value="RESPONSE_REGULATORY"/>
    <property type="match status" value="1"/>
</dbReference>
<feature type="domain" description="PAS" evidence="8">
    <location>
        <begin position="741"/>
        <end position="814"/>
    </location>
</feature>
<protein>
    <recommendedName>
        <fullName evidence="2">histidine kinase</fullName>
        <ecNumber evidence="2">2.7.13.3</ecNumber>
    </recommendedName>
</protein>
<feature type="domain" description="PAC" evidence="9">
    <location>
        <begin position="688"/>
        <end position="740"/>
    </location>
</feature>
<feature type="domain" description="PAS" evidence="8">
    <location>
        <begin position="229"/>
        <end position="302"/>
    </location>
</feature>
<dbReference type="PROSITE" id="PS50109">
    <property type="entry name" value="HIS_KIN"/>
    <property type="match status" value="1"/>
</dbReference>
<dbReference type="Pfam" id="PF13426">
    <property type="entry name" value="PAS_9"/>
    <property type="match status" value="2"/>
</dbReference>
<dbReference type="Pfam" id="PF08448">
    <property type="entry name" value="PAS_4"/>
    <property type="match status" value="3"/>
</dbReference>
<dbReference type="PROSITE" id="PS50112">
    <property type="entry name" value="PAS"/>
    <property type="match status" value="4"/>
</dbReference>
<dbReference type="SUPFAM" id="SSF47384">
    <property type="entry name" value="Homodimeric domain of signal transducing histidine kinase"/>
    <property type="match status" value="1"/>
</dbReference>
<feature type="domain" description="PAS" evidence="8">
    <location>
        <begin position="488"/>
        <end position="543"/>
    </location>
</feature>
<evidence type="ECO:0000256" key="1">
    <source>
        <dbReference type="ARBA" id="ARBA00000085"/>
    </source>
</evidence>
<dbReference type="Gene3D" id="3.30.450.20">
    <property type="entry name" value="PAS domain"/>
    <property type="match status" value="6"/>
</dbReference>
<dbReference type="InterPro" id="IPR001789">
    <property type="entry name" value="Sig_transdc_resp-reg_receiver"/>
</dbReference>
<evidence type="ECO:0000313" key="10">
    <source>
        <dbReference type="EMBL" id="MBP3956165.1"/>
    </source>
</evidence>
<name>A0ABS5BSC7_9BACT</name>
<dbReference type="InterPro" id="IPR005467">
    <property type="entry name" value="His_kinase_dom"/>
</dbReference>
<feature type="domain" description="PAC" evidence="9">
    <location>
        <begin position="307"/>
        <end position="359"/>
    </location>
</feature>
<dbReference type="PRINTS" id="PR00344">
    <property type="entry name" value="BCTRLSENSOR"/>
</dbReference>
<dbReference type="SMART" id="SM00448">
    <property type="entry name" value="REC"/>
    <property type="match status" value="1"/>
</dbReference>
<dbReference type="Gene3D" id="1.10.287.130">
    <property type="match status" value="1"/>
</dbReference>
<evidence type="ECO:0000259" key="7">
    <source>
        <dbReference type="PROSITE" id="PS50110"/>
    </source>
</evidence>
<dbReference type="Pfam" id="PF08447">
    <property type="entry name" value="PAS_3"/>
    <property type="match status" value="1"/>
</dbReference>
<feature type="domain" description="PAC" evidence="9">
    <location>
        <begin position="816"/>
        <end position="868"/>
    </location>
</feature>
<dbReference type="SMART" id="SM00387">
    <property type="entry name" value="HATPase_c"/>
    <property type="match status" value="1"/>
</dbReference>
<evidence type="ECO:0000256" key="5">
    <source>
        <dbReference type="SAM" id="Coils"/>
    </source>
</evidence>
<dbReference type="PANTHER" id="PTHR43065:SF49">
    <property type="entry name" value="HISTIDINE KINASE"/>
    <property type="match status" value="1"/>
</dbReference>
<dbReference type="InterPro" id="IPR001610">
    <property type="entry name" value="PAC"/>
</dbReference>
<dbReference type="Pfam" id="PF00072">
    <property type="entry name" value="Response_reg"/>
    <property type="match status" value="1"/>
</dbReference>
<feature type="domain" description="Histidine kinase" evidence="6">
    <location>
        <begin position="881"/>
        <end position="1104"/>
    </location>
</feature>
<accession>A0ABS5BSC7</accession>
<feature type="domain" description="PAC" evidence="9">
    <location>
        <begin position="561"/>
        <end position="613"/>
    </location>
</feature>
<dbReference type="NCBIfam" id="TIGR00229">
    <property type="entry name" value="sensory_box"/>
    <property type="match status" value="5"/>
</dbReference>
<dbReference type="InterPro" id="IPR035965">
    <property type="entry name" value="PAS-like_dom_sf"/>
</dbReference>
<evidence type="ECO:0000259" key="8">
    <source>
        <dbReference type="PROSITE" id="PS50112"/>
    </source>
</evidence>
<feature type="coiled-coil region" evidence="5">
    <location>
        <begin position="166"/>
        <end position="211"/>
    </location>
</feature>
<dbReference type="Pfam" id="PF02518">
    <property type="entry name" value="HATPase_c"/>
    <property type="match status" value="1"/>
</dbReference>
<evidence type="ECO:0000256" key="2">
    <source>
        <dbReference type="ARBA" id="ARBA00012438"/>
    </source>
</evidence>
<dbReference type="InterPro" id="IPR004358">
    <property type="entry name" value="Sig_transdc_His_kin-like_C"/>
</dbReference>
<sequence length="1244" mass="138209">MVIASPVPPDFRLLFESAPGLYLVLLPDFTIVAVSDAYLRATMTARAAVLGRGIFDVFPDNPDDPTATGVRNLRASLERARTLGKPDVMAVQKYDIQRPAEEGGGFEERYWSPINSPVLGPDGRVAYIIHRVEDVTDFVYLRLRGIDHDKRADDLVARGQRLEAEVFQRAQQIQDANRQLREANEELTRLKAELENRVRARTAELTEANEHLRAEVDARLRSERELWKQREKLRVTLDSIGDAVVVTDTRGRVTMLNPVAEHLTGWTSKGATDVPLEDVFQIINQRTREPVDNPVARVLKEGVVVGLANHTVLVARDGTERPIDDSAAPIRAADGSTIGVVLIFRDVTERYAAEGALQRERALLRTLIDALPIAIWTKDADGRFVVSNRAHVELVRAECESAVTGKTGFDFHPPDLAQEYHDDDLRVLRDGETIFNKEELVRDPAGRERWHLVIKTPLRDPGGEIVGLVGVSRNIQQIKETESALRASEAMLRGAFEDSNVPMVITSLDHRFLRVNAAFARLFGYSQAEMLDLTTADVTYPDDLAESYARRDVLLGGASHFVQQKRYVHRAGHILWGITSVSLVRDPSGRPTLYVGQVQDVTARKLAEEELRESETRFRAFFDATTAGMVELTPDARILGANGAFCRMIGYTENELRAMTVADVLFPEDLGEVLRQYGRIERAENASYEADRRYRRKDGSTLWTRVSVVAAHDALGRPIRASAVVIDISDRRAAEESLRVSEERFRLVVDGVRDYAVFMLDPVGRVLTWNAGAERIFGYAAPEIVGEHYSAFYRSEDLDAGRAEEELRLAVLRGRFEDEAWQLRKDGTRFWGGVVITVLRDAAGTLRGFTKVVRDLTERRRLEDQFRQAQKMEAIGRLAGGVAHDFNNLLTVINVSGQLLLEQLPVRDPGRRLVKEIAAAGERATGLTAKLLAFSRKAIVEPRVLDLNEVVSQSEMLLHRILGEDVRLATALDPNLRPVKVDPTHAEQIVINLAVNARDAMPRGGQLTIETRNLTLREEDAVVYPELACGRYVLMAVSDTGVGMSDEVKARIFEPFFTTKEIGKGTGLGLAMVYGAVKTHRGHIAVYSEVGVGTTFKILLPVTDEAKPGPRSGEIRTVSRGTETILLVEDEDTVRRLARLALEMHGYTILEANGGADALRLSVEHSGPIHMLVSDVVMPVMGGREVAETLRSQRPGVKVLFVSGYTDDAIVRHGIVEATDAFLQKPFTPTSLARKVRAVLDGAE</sequence>
<dbReference type="EC" id="2.7.13.3" evidence="2"/>
<dbReference type="SMART" id="SM00388">
    <property type="entry name" value="HisKA"/>
    <property type="match status" value="1"/>
</dbReference>
<dbReference type="CDD" id="cd00082">
    <property type="entry name" value="HisKA"/>
    <property type="match status" value="1"/>
</dbReference>
<dbReference type="SUPFAM" id="SSF52172">
    <property type="entry name" value="CheY-like"/>
    <property type="match status" value="1"/>
</dbReference>
<dbReference type="SMART" id="SM00091">
    <property type="entry name" value="PAS"/>
    <property type="match status" value="6"/>
</dbReference>
<dbReference type="InterPro" id="IPR036097">
    <property type="entry name" value="HisK_dim/P_sf"/>
</dbReference>
<dbReference type="SMART" id="SM00086">
    <property type="entry name" value="PAC"/>
    <property type="match status" value="5"/>
</dbReference>
<keyword evidence="3 4" id="KW-0597">Phosphoprotein</keyword>
<keyword evidence="5" id="KW-0175">Coiled coil</keyword>
<proteinExistence type="predicted"/>
<feature type="domain" description="Response regulatory" evidence="7">
    <location>
        <begin position="1124"/>
        <end position="1240"/>
    </location>
</feature>
<dbReference type="SUPFAM" id="SSF55874">
    <property type="entry name" value="ATPase domain of HSP90 chaperone/DNA topoisomerase II/histidine kinase"/>
    <property type="match status" value="1"/>
</dbReference>
<evidence type="ECO:0000256" key="3">
    <source>
        <dbReference type="ARBA" id="ARBA00022553"/>
    </source>
</evidence>
<dbReference type="Proteomes" id="UP000676565">
    <property type="component" value="Unassembled WGS sequence"/>
</dbReference>
<dbReference type="InterPro" id="IPR013655">
    <property type="entry name" value="PAS_fold_3"/>
</dbReference>
<dbReference type="CDD" id="cd00130">
    <property type="entry name" value="PAS"/>
    <property type="match status" value="5"/>
</dbReference>
<evidence type="ECO:0000313" key="11">
    <source>
        <dbReference type="Proteomes" id="UP000676565"/>
    </source>
</evidence>